<organism evidence="4">
    <name type="scientific">Perkinsus marinus (strain ATCC 50983 / TXsc)</name>
    <dbReference type="NCBI Taxonomy" id="423536"/>
    <lineage>
        <taxon>Eukaryota</taxon>
        <taxon>Sar</taxon>
        <taxon>Alveolata</taxon>
        <taxon>Perkinsozoa</taxon>
        <taxon>Perkinsea</taxon>
        <taxon>Perkinsida</taxon>
        <taxon>Perkinsidae</taxon>
        <taxon>Perkinsus</taxon>
    </lineage>
</organism>
<dbReference type="EMBL" id="GG681295">
    <property type="protein sequence ID" value="EER04856.1"/>
    <property type="molecule type" value="Genomic_DNA"/>
</dbReference>
<dbReference type="Proteomes" id="UP000007800">
    <property type="component" value="Unassembled WGS sequence"/>
</dbReference>
<dbReference type="InParanoid" id="C5LEN8"/>
<dbReference type="OrthoDB" id="447592at2759"/>
<feature type="chain" id="PRO_5002955035" evidence="2">
    <location>
        <begin position="17"/>
        <end position="348"/>
    </location>
</feature>
<feature type="signal peptide" evidence="2">
    <location>
        <begin position="1"/>
        <end position="16"/>
    </location>
</feature>
<feature type="region of interest" description="Disordered" evidence="1">
    <location>
        <begin position="127"/>
        <end position="205"/>
    </location>
</feature>
<dbReference type="RefSeq" id="XP_002773040.1">
    <property type="nucleotide sequence ID" value="XM_002772994.1"/>
</dbReference>
<proteinExistence type="predicted"/>
<protein>
    <submittedName>
        <fullName evidence="3">Mucin-3A, putative</fullName>
    </submittedName>
</protein>
<dbReference type="OMA" id="CENWSSV"/>
<feature type="compositionally biased region" description="Low complexity" evidence="1">
    <location>
        <begin position="164"/>
        <end position="205"/>
    </location>
</feature>
<evidence type="ECO:0000313" key="4">
    <source>
        <dbReference type="Proteomes" id="UP000007800"/>
    </source>
</evidence>
<name>C5LEN8_PERM5</name>
<evidence type="ECO:0000256" key="2">
    <source>
        <dbReference type="SAM" id="SignalP"/>
    </source>
</evidence>
<reference evidence="3 4" key="1">
    <citation type="submission" date="2008-07" db="EMBL/GenBank/DDBJ databases">
        <authorList>
            <person name="El-Sayed N."/>
            <person name="Caler E."/>
            <person name="Inman J."/>
            <person name="Amedeo P."/>
            <person name="Hass B."/>
            <person name="Wortman J."/>
        </authorList>
    </citation>
    <scope>NUCLEOTIDE SEQUENCE [LARGE SCALE GENOMIC DNA]</scope>
    <source>
        <strain evidence="4">ATCC 50983 / TXsc</strain>
    </source>
</reference>
<evidence type="ECO:0000256" key="1">
    <source>
        <dbReference type="SAM" id="MobiDB-lite"/>
    </source>
</evidence>
<dbReference type="AlphaFoldDB" id="C5LEN8"/>
<dbReference type="GeneID" id="9050346"/>
<accession>C5LEN8</accession>
<feature type="compositionally biased region" description="Low complexity" evidence="1">
    <location>
        <begin position="127"/>
        <end position="156"/>
    </location>
</feature>
<evidence type="ECO:0000313" key="3">
    <source>
        <dbReference type="EMBL" id="EER04856.1"/>
    </source>
</evidence>
<sequence length="348" mass="35606">MFGILITLAVGISASAERDGCTLGDFICQMFTGYSSAICDHPNGVCSSPEGPSLTPCACENWSIGTLPSVSPPTTIAPTTPIAPSSTTADVTVAEATFQEVITGQATQAITPTTTEEAVFATTAEEAVSGTTTTEEAVSGTTTTEEAVSGSTTEEAVSGTTTKEAVSGTTTTEEAVSGTTTTEEPVSGTTTEEAVSGTTTTEEAVSGTTTVEFVETTEAVVGTTEAANSAETTTTIPAAEGDSVDDEGDMPYCDNYCIGLNSGKSYCKSWLSVPVCHGGDQSCDTSVCIPDDTHSVESSTCDTYCVKQNPDLAEDEVSYCKWWLGTPTCFSGDQPCPPSVCGAGTPDY</sequence>
<gene>
    <name evidence="3" type="ORF">Pmar_PMAR026408</name>
</gene>
<keyword evidence="4" id="KW-1185">Reference proteome</keyword>
<keyword evidence="2" id="KW-0732">Signal</keyword>